<dbReference type="Gene3D" id="3.10.100.10">
    <property type="entry name" value="Mannose-Binding Protein A, subunit A"/>
    <property type="match status" value="1"/>
</dbReference>
<dbReference type="CDD" id="cd00037">
    <property type="entry name" value="CLECT"/>
    <property type="match status" value="1"/>
</dbReference>
<accession>A0A6P4ES33</accession>
<evidence type="ECO:0000256" key="1">
    <source>
        <dbReference type="ARBA" id="ARBA00004613"/>
    </source>
</evidence>
<keyword evidence="3 5" id="KW-0732">Signal</keyword>
<feature type="chain" id="PRO_5027536558" evidence="5">
    <location>
        <begin position="24"/>
        <end position="303"/>
    </location>
</feature>
<dbReference type="Pfam" id="PF00059">
    <property type="entry name" value="Lectin_C"/>
    <property type="match status" value="1"/>
</dbReference>
<dbReference type="SMART" id="SM00034">
    <property type="entry name" value="CLECT"/>
    <property type="match status" value="1"/>
</dbReference>
<dbReference type="RefSeq" id="XP_016977868.1">
    <property type="nucleotide sequence ID" value="XM_017122379.1"/>
</dbReference>
<dbReference type="InterPro" id="IPR001304">
    <property type="entry name" value="C-type_lectin-like"/>
</dbReference>
<keyword evidence="2" id="KW-0964">Secreted</keyword>
<dbReference type="SUPFAM" id="SSF56436">
    <property type="entry name" value="C-type lectin-like"/>
    <property type="match status" value="1"/>
</dbReference>
<evidence type="ECO:0000256" key="3">
    <source>
        <dbReference type="ARBA" id="ARBA00022729"/>
    </source>
</evidence>
<dbReference type="GO" id="GO:0030246">
    <property type="term" value="F:carbohydrate binding"/>
    <property type="evidence" value="ECO:0007669"/>
    <property type="project" value="UniProtKB-KW"/>
</dbReference>
<feature type="signal peptide" evidence="5">
    <location>
        <begin position="1"/>
        <end position="23"/>
    </location>
</feature>
<comment type="subcellular location">
    <subcellularLocation>
        <location evidence="1">Secreted</location>
    </subcellularLocation>
</comment>
<dbReference type="GO" id="GO:0005615">
    <property type="term" value="C:extracellular space"/>
    <property type="evidence" value="ECO:0007669"/>
    <property type="project" value="TreeGrafter"/>
</dbReference>
<feature type="domain" description="C-type lectin" evidence="6">
    <location>
        <begin position="183"/>
        <end position="298"/>
    </location>
</feature>
<reference evidence="7" key="1">
    <citation type="submission" date="2025-08" db="UniProtKB">
        <authorList>
            <consortium name="RefSeq"/>
        </authorList>
    </citation>
    <scope>IDENTIFICATION</scope>
</reference>
<evidence type="ECO:0000256" key="2">
    <source>
        <dbReference type="ARBA" id="ARBA00022525"/>
    </source>
</evidence>
<dbReference type="InterPro" id="IPR016186">
    <property type="entry name" value="C-type_lectin-like/link_sf"/>
</dbReference>
<dbReference type="PANTHER" id="PTHR22799">
    <property type="entry name" value="TETRANECTIN-RELATED"/>
    <property type="match status" value="1"/>
</dbReference>
<evidence type="ECO:0000256" key="4">
    <source>
        <dbReference type="ARBA" id="ARBA00022734"/>
    </source>
</evidence>
<proteinExistence type="predicted"/>
<dbReference type="AlphaFoldDB" id="A0A6P4ES33"/>
<dbReference type="GO" id="GO:0008083">
    <property type="term" value="F:growth factor activity"/>
    <property type="evidence" value="ECO:0007669"/>
    <property type="project" value="TreeGrafter"/>
</dbReference>
<gene>
    <name evidence="7" type="primary">LOC108043603</name>
</gene>
<dbReference type="OrthoDB" id="6340082at2759"/>
<dbReference type="PROSITE" id="PS50041">
    <property type="entry name" value="C_TYPE_LECTIN_2"/>
    <property type="match status" value="1"/>
</dbReference>
<evidence type="ECO:0000256" key="5">
    <source>
        <dbReference type="SAM" id="SignalP"/>
    </source>
</evidence>
<evidence type="ECO:0000313" key="7">
    <source>
        <dbReference type="RefSeq" id="XP_016977868.1"/>
    </source>
</evidence>
<dbReference type="InterPro" id="IPR016187">
    <property type="entry name" value="CTDL_fold"/>
</dbReference>
<protein>
    <submittedName>
        <fullName evidence="7">CD209 antigen-like protein E</fullName>
    </submittedName>
</protein>
<sequence>MYCFGFCIFYAIVGCNLYGNVYSEKTGYAYPIANKPQQTQIPQSNLNAQLAHISAVQMKTLKKLEQIKKTNLLNMERIHKETLAKMNGMQKDERCVVTDATIQCGGFCLSALHPLVDDISYIQKEIDSQKESQANIKIIQKETLEILQEILLKLTAIQKVNEANTPKRQQIESRLIPPGFELIGSRYFNIVTDTKNWADAEVTCRQRGGYLATIQNQEEYDAIKPKLMKNSWYWLGVNDIKEGGQYVSVASGHLAQFFMWNDLHYEPNSFEGEGDCVSMINDEMYDAACEDLKYFICQLDNLV</sequence>
<dbReference type="InterPro" id="IPR051663">
    <property type="entry name" value="CLec_Tetranectin-domain"/>
</dbReference>
<dbReference type="PANTHER" id="PTHR22799:SF1">
    <property type="entry name" value="C-TYPE LECTIN DOMAIN FAMILY 11 MEMBER A"/>
    <property type="match status" value="1"/>
</dbReference>
<organism evidence="7">
    <name type="scientific">Drosophila rhopaloa</name>
    <name type="common">Fruit fly</name>
    <dbReference type="NCBI Taxonomy" id="1041015"/>
    <lineage>
        <taxon>Eukaryota</taxon>
        <taxon>Metazoa</taxon>
        <taxon>Ecdysozoa</taxon>
        <taxon>Arthropoda</taxon>
        <taxon>Hexapoda</taxon>
        <taxon>Insecta</taxon>
        <taxon>Pterygota</taxon>
        <taxon>Neoptera</taxon>
        <taxon>Endopterygota</taxon>
        <taxon>Diptera</taxon>
        <taxon>Brachycera</taxon>
        <taxon>Muscomorpha</taxon>
        <taxon>Ephydroidea</taxon>
        <taxon>Drosophilidae</taxon>
        <taxon>Drosophila</taxon>
        <taxon>Sophophora</taxon>
    </lineage>
</organism>
<evidence type="ECO:0000259" key="6">
    <source>
        <dbReference type="PROSITE" id="PS50041"/>
    </source>
</evidence>
<keyword evidence="4" id="KW-0430">Lectin</keyword>
<name>A0A6P4ES33_DRORH</name>